<proteinExistence type="predicted"/>
<keyword evidence="2" id="KW-0472">Membrane</keyword>
<keyword evidence="2" id="KW-0812">Transmembrane</keyword>
<dbReference type="SUPFAM" id="SSF48452">
    <property type="entry name" value="TPR-like"/>
    <property type="match status" value="1"/>
</dbReference>
<dbReference type="STRING" id="1121922.GCA_000428905_00648"/>
<feature type="transmembrane region" description="Helical" evidence="2">
    <location>
        <begin position="26"/>
        <end position="47"/>
    </location>
</feature>
<evidence type="ECO:0000313" key="4">
    <source>
        <dbReference type="Proteomes" id="UP000006251"/>
    </source>
</evidence>
<organism evidence="3 4">
    <name type="scientific">Brumicola pallidula DSM 14239 = ACAM 615</name>
    <dbReference type="NCBI Taxonomy" id="1121922"/>
    <lineage>
        <taxon>Bacteria</taxon>
        <taxon>Pseudomonadati</taxon>
        <taxon>Pseudomonadota</taxon>
        <taxon>Gammaproteobacteria</taxon>
        <taxon>Alteromonadales</taxon>
        <taxon>Alteromonadaceae</taxon>
        <taxon>Brumicola</taxon>
    </lineage>
</organism>
<dbReference type="InterPro" id="IPR036514">
    <property type="entry name" value="SGNH_hydro_sf"/>
</dbReference>
<keyword evidence="2" id="KW-1133">Transmembrane helix</keyword>
<sequence length="666" mass="74084">MSAKNKNNLRQNASSMRKASIQQKRPIFYVIAVLLPFAMLLLVEGVLRITGFGHSYPLFITSNYSQDYLQPNPDVVKRFFHQPLFAPPVGPDTFLFAQNKDPDSIRIVLMGGSTAAGFPYGRFGSPAGMLNQRVKAQFPNSRIEIISVAMASINSYALLDFVDEVIAIEPDAVLIYAGHNEYLGIMGVGSMYASNGSHAANLLFLIVKEWRTFQLMQSLYYGLFQSSADKEHSRLDHSGSSRTVMASVAKEKDIAFASVLFEQGAQQFEQNLLAIQSALITANIPVYVSTIASNEKDLPPFSSSNTVEEQQFVDNANTRSNRRIIQQGVTLLNKGSTSATLAYEVAKAMSLENDQRAAEFFLLANNYDLLRFRAPSIFNDIIRKTANSQDLSFLVDSERAIRNDTSDGIIGAKHMLEHLHPTARGYFLIADAFYQQLLDNSAFENSALESRVLENKTLENRILQSSPLENNPFSTPNNVKVALLDLLSIEHAWRNMPLSDVDQLVGDYKIQILTSDYPFTDIKKRVALPSNKTALEQIAKRRIEGESWLTSQQALLLLLQQQGNISEAAKAAGVLYDALPNENEVARIASLLYLQIDEFGLAEFYARRALLVSNNGATMNANYYLTLAEIVFKSGDVLEAISVLNRLLEIEPDNKRAMAIKQQISS</sequence>
<dbReference type="InterPro" id="IPR019734">
    <property type="entry name" value="TPR_rpt"/>
</dbReference>
<evidence type="ECO:0000256" key="1">
    <source>
        <dbReference type="PROSITE-ProRule" id="PRU00339"/>
    </source>
</evidence>
<evidence type="ECO:0000313" key="3">
    <source>
        <dbReference type="EMBL" id="GAC28209.1"/>
    </source>
</evidence>
<evidence type="ECO:0000256" key="2">
    <source>
        <dbReference type="SAM" id="Phobius"/>
    </source>
</evidence>
<dbReference type="PROSITE" id="PS50005">
    <property type="entry name" value="TPR"/>
    <property type="match status" value="1"/>
</dbReference>
<dbReference type="Gene3D" id="1.25.40.10">
    <property type="entry name" value="Tetratricopeptide repeat domain"/>
    <property type="match status" value="1"/>
</dbReference>
<accession>K6Y5Z8</accession>
<dbReference type="AlphaFoldDB" id="K6Y5Z8"/>
<name>K6Y5Z8_9ALTE</name>
<gene>
    <name evidence="3" type="ORF">GPAL_1336</name>
</gene>
<dbReference type="SUPFAM" id="SSF52266">
    <property type="entry name" value="SGNH hydrolase"/>
    <property type="match status" value="1"/>
</dbReference>
<dbReference type="InterPro" id="IPR011990">
    <property type="entry name" value="TPR-like_helical_dom_sf"/>
</dbReference>
<dbReference type="EMBL" id="BAEQ01000023">
    <property type="protein sequence ID" value="GAC28209.1"/>
    <property type="molecule type" value="Genomic_DNA"/>
</dbReference>
<dbReference type="Gene3D" id="3.40.50.1110">
    <property type="entry name" value="SGNH hydrolase"/>
    <property type="match status" value="1"/>
</dbReference>
<comment type="caution">
    <text evidence="3">The sequence shown here is derived from an EMBL/GenBank/DDBJ whole genome shotgun (WGS) entry which is preliminary data.</text>
</comment>
<reference evidence="4" key="1">
    <citation type="journal article" date="2014" name="Environ. Microbiol.">
        <title>Comparative genomics of the marine bacterial genus Glaciecola reveals the high degree of genomic diversity and genomic characteristic for cold adaptation.</title>
        <authorList>
            <person name="Qin Q.L."/>
            <person name="Xie B.B."/>
            <person name="Yu Y."/>
            <person name="Shu Y.L."/>
            <person name="Rong J.C."/>
            <person name="Zhang Y.J."/>
            <person name="Zhao D.L."/>
            <person name="Chen X.L."/>
            <person name="Zhang X.Y."/>
            <person name="Chen B."/>
            <person name="Zhou B.C."/>
            <person name="Zhang Y.Z."/>
        </authorList>
    </citation>
    <scope>NUCLEOTIDE SEQUENCE [LARGE SCALE GENOMIC DNA]</scope>
    <source>
        <strain evidence="4">ACAM 615</strain>
    </source>
</reference>
<keyword evidence="1" id="KW-0802">TPR repeat</keyword>
<feature type="repeat" description="TPR" evidence="1">
    <location>
        <begin position="621"/>
        <end position="654"/>
    </location>
</feature>
<keyword evidence="4" id="KW-1185">Reference proteome</keyword>
<dbReference type="GO" id="GO:0016788">
    <property type="term" value="F:hydrolase activity, acting on ester bonds"/>
    <property type="evidence" value="ECO:0007669"/>
    <property type="project" value="UniProtKB-ARBA"/>
</dbReference>
<protein>
    <submittedName>
        <fullName evidence="3">Uncharacterized protein</fullName>
    </submittedName>
</protein>
<dbReference type="Proteomes" id="UP000006251">
    <property type="component" value="Unassembled WGS sequence"/>
</dbReference>